<reference evidence="16 17" key="1">
    <citation type="submission" date="2015-09" db="EMBL/GenBank/DDBJ databases">
        <title>Genome sequence of ICMP 13104.</title>
        <authorList>
            <person name="Visnovsky S."/>
            <person name="Lu A."/>
            <person name="Panda P."/>
            <person name="Pitman A."/>
        </authorList>
    </citation>
    <scope>NUCLEOTIDE SEQUENCE [LARGE SCALE GENOMIC DNA]</scope>
    <source>
        <strain evidence="16 17">ICMP 13104</strain>
    </source>
</reference>
<keyword evidence="11 15" id="KW-0135">Cellulose biosynthesis</keyword>
<name>A0A0W0H7C8_PSEVI</name>
<keyword evidence="9 15" id="KW-0973">c-di-GMP</keyword>
<gene>
    <name evidence="16" type="ORF">AO067_14595</name>
</gene>
<protein>
    <recommendedName>
        <fullName evidence="6 15">Cyclic di-GMP-binding protein</fullName>
    </recommendedName>
    <alternativeName>
        <fullName evidence="14 15">Cellulose synthase regulatory subunit</fullName>
    </alternativeName>
</protein>
<proteinExistence type="inferred from homology"/>
<evidence type="ECO:0000256" key="12">
    <source>
        <dbReference type="ARBA" id="ARBA00022989"/>
    </source>
</evidence>
<evidence type="ECO:0000256" key="13">
    <source>
        <dbReference type="ARBA" id="ARBA00023136"/>
    </source>
</evidence>
<dbReference type="InterPro" id="IPR018513">
    <property type="entry name" value="Cell_synthase_bac"/>
</dbReference>
<keyword evidence="17" id="KW-1185">Reference proteome</keyword>
<keyword evidence="7 15" id="KW-1003">Cell membrane</keyword>
<dbReference type="EMBL" id="LKEJ01000169">
    <property type="protein sequence ID" value="KTB56704.1"/>
    <property type="molecule type" value="Genomic_DNA"/>
</dbReference>
<accession>A0A0W0H7C8</accession>
<comment type="caution">
    <text evidence="16">The sequence shown here is derived from an EMBL/GenBank/DDBJ whole genome shotgun (WGS) entry which is preliminary data.</text>
</comment>
<dbReference type="PANTHER" id="PTHR39083">
    <property type="entry name" value="CYCLIC DI-GMP-BINDING PROTEIN"/>
    <property type="match status" value="1"/>
</dbReference>
<dbReference type="GO" id="GO:0030244">
    <property type="term" value="P:cellulose biosynthetic process"/>
    <property type="evidence" value="ECO:0007669"/>
    <property type="project" value="UniProtKB-KW"/>
</dbReference>
<evidence type="ECO:0000256" key="15">
    <source>
        <dbReference type="RuleBase" id="RU365021"/>
    </source>
</evidence>
<evidence type="ECO:0000256" key="9">
    <source>
        <dbReference type="ARBA" id="ARBA00022636"/>
    </source>
</evidence>
<evidence type="ECO:0000256" key="1">
    <source>
        <dbReference type="ARBA" id="ARBA00002057"/>
    </source>
</evidence>
<dbReference type="GO" id="GO:0005886">
    <property type="term" value="C:plasma membrane"/>
    <property type="evidence" value="ECO:0007669"/>
    <property type="project" value="UniProtKB-SubCell"/>
</dbReference>
<dbReference type="PANTHER" id="PTHR39083:SF1">
    <property type="entry name" value="CYCLIC DI-GMP-BINDING PROTEIN"/>
    <property type="match status" value="1"/>
</dbReference>
<dbReference type="Proteomes" id="UP000053048">
    <property type="component" value="Unassembled WGS sequence"/>
</dbReference>
<dbReference type="PRINTS" id="PR01440">
    <property type="entry name" value="CELLSNTHASEB"/>
</dbReference>
<evidence type="ECO:0000256" key="11">
    <source>
        <dbReference type="ARBA" id="ARBA00022916"/>
    </source>
</evidence>
<dbReference type="InterPro" id="IPR003920">
    <property type="entry name" value="Cell_synth_B"/>
</dbReference>
<keyword evidence="15" id="KW-0732">Signal</keyword>
<feature type="chain" id="PRO_5015217640" description="Cyclic di-GMP-binding protein" evidence="15">
    <location>
        <begin position="36"/>
        <end position="775"/>
    </location>
</feature>
<dbReference type="Pfam" id="PF03170">
    <property type="entry name" value="BcsB"/>
    <property type="match status" value="1"/>
</dbReference>
<comment type="pathway">
    <text evidence="3 15">Glycan metabolism; bacterial cellulose biosynthesis.</text>
</comment>
<sequence>MTKRYFLGAERFAVRRSWALLACALSVLSTGGVAAAAPTAATTDGYSVTLQQLGRNYPMNLRGVDATDSVNFNVRADQVVTGASLTLSYSYSPSLLSDLSQINVMINDEVAATLPLPKDGAGKPQTQVIELPPQMITEFNRLSLQFIGHYTMSCEDPKHSSLWARINNETRLDIRVTPFALPNDLSILPLPFFDRRDDRDVSLPVVMGAAPDNATLEAAGALASWIGAAKTRSRMASFPAHFNELPAKGNALVLLTGDGPLQLGALTMPAPKGPSLTMVTHPNDPNGKLLVITGRNSAELKRAVNALVVGGQSLVGSSALIERVDMLQPRKPYDAPNWLPSDRPIKLGELMPANKLNVSGYDPGDITIPLNLPPDLFSWREDGVPLKLKYRYTPQERSNNSSIMVSLNDLKLKYRYTPQERSNNSSIMVSLNDTLIKAEPLPSIDNLSNSILSRLTGGNDSVSREARVYLPLNSVALQSRLQLRYMFDYLKQGECGDIIIDNMRGSIDPESTLDFSGYDHFMAMPNLGVFKDSGFPFTRMADLSQTAVVLADKPSAADISAYLNVLGRFGESTGYPATGVAVIQAAQIATAADKDILVMSSGTDQPLLKQWADRLPASGNGQHQGFELSDLSFRLRDWMSPDPDENQRRAKVKMAFSSDAHSTFLAGFESPLQKGRSVVLISAGQPGGLTDVAKALGSSDKVQGSLVVVHGDSVDALVAEQTYYVGDLGPLKRLQWLMSRNVLWLLLALAIGVVLVTGVAYLTLRSLARRRLEHE</sequence>
<comment type="function">
    <text evidence="1 15">Binds the cellulose synthase activator, bis-(3'-5') cyclic diguanylic acid (c-di-GMP).</text>
</comment>
<feature type="signal peptide" evidence="15">
    <location>
        <begin position="1"/>
        <end position="35"/>
    </location>
</feature>
<keyword evidence="12 15" id="KW-1133">Transmembrane helix</keyword>
<keyword evidence="8 15" id="KW-0997">Cell inner membrane</keyword>
<comment type="subcellular location">
    <subcellularLocation>
        <location evidence="2">Cell inner membrane</location>
        <topology evidence="2">Single-pass membrane protein</topology>
    </subcellularLocation>
</comment>
<evidence type="ECO:0000256" key="8">
    <source>
        <dbReference type="ARBA" id="ARBA00022519"/>
    </source>
</evidence>
<evidence type="ECO:0000256" key="6">
    <source>
        <dbReference type="ARBA" id="ARBA00021844"/>
    </source>
</evidence>
<evidence type="ECO:0000313" key="16">
    <source>
        <dbReference type="EMBL" id="KTB56704.1"/>
    </source>
</evidence>
<evidence type="ECO:0000256" key="10">
    <source>
        <dbReference type="ARBA" id="ARBA00022692"/>
    </source>
</evidence>
<keyword evidence="10 15" id="KW-0812">Transmembrane</keyword>
<evidence type="ECO:0000256" key="5">
    <source>
        <dbReference type="ARBA" id="ARBA00011437"/>
    </source>
</evidence>
<dbReference type="AlphaFoldDB" id="A0A0W0H7C8"/>
<feature type="transmembrane region" description="Helical" evidence="15">
    <location>
        <begin position="742"/>
        <end position="764"/>
    </location>
</feature>
<evidence type="ECO:0000256" key="7">
    <source>
        <dbReference type="ARBA" id="ARBA00022475"/>
    </source>
</evidence>
<dbReference type="GO" id="GO:0006011">
    <property type="term" value="P:UDP-alpha-D-glucose metabolic process"/>
    <property type="evidence" value="ECO:0007669"/>
    <property type="project" value="InterPro"/>
</dbReference>
<dbReference type="Gene3D" id="2.60.120.260">
    <property type="entry name" value="Galactose-binding domain-like"/>
    <property type="match status" value="3"/>
</dbReference>
<evidence type="ECO:0000313" key="17">
    <source>
        <dbReference type="Proteomes" id="UP000053048"/>
    </source>
</evidence>
<comment type="subunit">
    <text evidence="5 15">Tightly associated with the cellulose synthase catalytic subunit.</text>
</comment>
<evidence type="ECO:0000256" key="4">
    <source>
        <dbReference type="ARBA" id="ARBA00010714"/>
    </source>
</evidence>
<evidence type="ECO:0000256" key="2">
    <source>
        <dbReference type="ARBA" id="ARBA00004377"/>
    </source>
</evidence>
<evidence type="ECO:0000256" key="3">
    <source>
        <dbReference type="ARBA" id="ARBA00005186"/>
    </source>
</evidence>
<evidence type="ECO:0000256" key="14">
    <source>
        <dbReference type="ARBA" id="ARBA00033444"/>
    </source>
</evidence>
<dbReference type="UniPathway" id="UPA00694"/>
<keyword evidence="13 15" id="KW-0472">Membrane</keyword>
<organism evidence="16 17">
    <name type="scientific">Pseudomonas viridiflava ICMP 13104</name>
    <dbReference type="NCBI Taxonomy" id="1198305"/>
    <lineage>
        <taxon>Bacteria</taxon>
        <taxon>Pseudomonadati</taxon>
        <taxon>Pseudomonadota</taxon>
        <taxon>Gammaproteobacteria</taxon>
        <taxon>Pseudomonadales</taxon>
        <taxon>Pseudomonadaceae</taxon>
        <taxon>Pseudomonas</taxon>
    </lineage>
</organism>
<comment type="similarity">
    <text evidence="4 15">Belongs to the AcsB/BcsB family.</text>
</comment>